<comment type="caution">
    <text evidence="2">The sequence shown here is derived from an EMBL/GenBank/DDBJ whole genome shotgun (WGS) entry which is preliminary data.</text>
</comment>
<evidence type="ECO:0000313" key="2">
    <source>
        <dbReference type="EMBL" id="GMH72662.1"/>
    </source>
</evidence>
<evidence type="ECO:0000313" key="3">
    <source>
        <dbReference type="Proteomes" id="UP001165082"/>
    </source>
</evidence>
<evidence type="ECO:0000256" key="1">
    <source>
        <dbReference type="SAM" id="MobiDB-lite"/>
    </source>
</evidence>
<proteinExistence type="predicted"/>
<dbReference type="OrthoDB" id="10682859at2759"/>
<reference evidence="2" key="1">
    <citation type="submission" date="2022-07" db="EMBL/GenBank/DDBJ databases">
        <title>Genome analysis of Parmales, a sister group of diatoms, reveals the evolutionary specialization of diatoms from phago-mixotrophs to photoautotrophs.</title>
        <authorList>
            <person name="Ban H."/>
            <person name="Sato S."/>
            <person name="Yoshikawa S."/>
            <person name="Kazumasa Y."/>
            <person name="Nakamura Y."/>
            <person name="Ichinomiya M."/>
            <person name="Saitoh K."/>
            <person name="Sato N."/>
            <person name="Blanc-Mathieu R."/>
            <person name="Endo H."/>
            <person name="Kuwata A."/>
            <person name="Ogata H."/>
        </authorList>
    </citation>
    <scope>NUCLEOTIDE SEQUENCE</scope>
</reference>
<accession>A0A9W7EBA5</accession>
<feature type="region of interest" description="Disordered" evidence="1">
    <location>
        <begin position="60"/>
        <end position="79"/>
    </location>
</feature>
<feature type="region of interest" description="Disordered" evidence="1">
    <location>
        <begin position="1"/>
        <end position="25"/>
    </location>
</feature>
<sequence length="120" mass="12209">GDILDIFGPSISSSTPPPVAAVATPPATSTTLTADDILGTILASSKKTGGDKKNDLTAAAASDATVETPSPTHKPSAGEAFLDQIPDLSFMLKSTLQLPGLERAPNMKRDSISSALDGVF</sequence>
<dbReference type="Proteomes" id="UP001165082">
    <property type="component" value="Unassembled WGS sequence"/>
</dbReference>
<dbReference type="EMBL" id="BRXZ01002907">
    <property type="protein sequence ID" value="GMH72662.1"/>
    <property type="molecule type" value="Genomic_DNA"/>
</dbReference>
<gene>
    <name evidence="2" type="ORF">TrRE_jg10988</name>
</gene>
<feature type="non-terminal residue" evidence="2">
    <location>
        <position position="1"/>
    </location>
</feature>
<protein>
    <submittedName>
        <fullName evidence="2">Uncharacterized protein</fullName>
    </submittedName>
</protein>
<name>A0A9W7EBA5_9STRA</name>
<feature type="compositionally biased region" description="Low complexity" evidence="1">
    <location>
        <begin position="9"/>
        <end position="25"/>
    </location>
</feature>
<dbReference type="AlphaFoldDB" id="A0A9W7EBA5"/>
<organism evidence="2 3">
    <name type="scientific">Triparma retinervis</name>
    <dbReference type="NCBI Taxonomy" id="2557542"/>
    <lineage>
        <taxon>Eukaryota</taxon>
        <taxon>Sar</taxon>
        <taxon>Stramenopiles</taxon>
        <taxon>Ochrophyta</taxon>
        <taxon>Bolidophyceae</taxon>
        <taxon>Parmales</taxon>
        <taxon>Triparmaceae</taxon>
        <taxon>Triparma</taxon>
    </lineage>
</organism>
<keyword evidence="3" id="KW-1185">Reference proteome</keyword>